<keyword evidence="2" id="KW-0464">Manganese</keyword>
<dbReference type="PANTHER" id="PTHR11014:SF63">
    <property type="entry name" value="METALLOPEPTIDASE, PUTATIVE (AFU_ORTHOLOGUE AFUA_6G09600)-RELATED"/>
    <property type="match status" value="1"/>
</dbReference>
<feature type="domain" description="Peptidase M20 dimerisation" evidence="4">
    <location>
        <begin position="220"/>
        <end position="313"/>
    </location>
</feature>
<keyword evidence="3" id="KW-0732">Signal</keyword>
<dbReference type="STRING" id="990268.JCM19235_2059"/>
<protein>
    <submittedName>
        <fullName evidence="5">N-acetyl-L,L-diaminopimelate deacetylase</fullName>
        <ecNumber evidence="5">3.5.1.47</ecNumber>
    </submittedName>
</protein>
<dbReference type="Gene3D" id="3.30.70.360">
    <property type="match status" value="1"/>
</dbReference>
<reference evidence="5 6" key="2">
    <citation type="submission" date="2014-09" db="EMBL/GenBank/DDBJ databases">
        <authorList>
            <consortium name="NBRP consortium"/>
            <person name="Sawabe T."/>
            <person name="Meirelles P."/>
            <person name="Nakanishi M."/>
            <person name="Sayaka M."/>
            <person name="Hattori M."/>
            <person name="Ohkuma M."/>
        </authorList>
    </citation>
    <scope>NUCLEOTIDE SEQUENCE [LARGE SCALE GENOMIC DNA]</scope>
    <source>
        <strain evidence="6">JCM19235</strain>
    </source>
</reference>
<proteinExistence type="predicted"/>
<comment type="cofactor">
    <cofactor evidence="2">
        <name>Mn(2+)</name>
        <dbReference type="ChEBI" id="CHEBI:29035"/>
    </cofactor>
    <text evidence="2">The Mn(2+) ion enhances activity.</text>
</comment>
<keyword evidence="6" id="KW-1185">Reference proteome</keyword>
<dbReference type="SUPFAM" id="SSF53187">
    <property type="entry name" value="Zn-dependent exopeptidases"/>
    <property type="match status" value="1"/>
</dbReference>
<comment type="caution">
    <text evidence="5">The sequence shown here is derived from an EMBL/GenBank/DDBJ whole genome shotgun (WGS) entry which is preliminary data.</text>
</comment>
<dbReference type="PANTHER" id="PTHR11014">
    <property type="entry name" value="PEPTIDASE M20 FAMILY MEMBER"/>
    <property type="match status" value="1"/>
</dbReference>
<dbReference type="GO" id="GO:0050118">
    <property type="term" value="F:N-acetyldiaminopimelate deacetylase activity"/>
    <property type="evidence" value="ECO:0007669"/>
    <property type="project" value="UniProtKB-EC"/>
</dbReference>
<evidence type="ECO:0000313" key="5">
    <source>
        <dbReference type="EMBL" id="GAL18636.1"/>
    </source>
</evidence>
<evidence type="ECO:0000256" key="1">
    <source>
        <dbReference type="ARBA" id="ARBA00022801"/>
    </source>
</evidence>
<name>A0A090RTM1_9VIBR</name>
<dbReference type="Gene3D" id="3.40.630.10">
    <property type="entry name" value="Zn peptidases"/>
    <property type="match status" value="1"/>
</dbReference>
<gene>
    <name evidence="5" type="ORF">JCM19235_2059</name>
</gene>
<feature type="binding site" evidence="2">
    <location>
        <position position="133"/>
    </location>
    <ligand>
        <name>Mn(2+)</name>
        <dbReference type="ChEBI" id="CHEBI:29035"/>
        <label>2</label>
    </ligand>
</feature>
<evidence type="ECO:0000259" key="4">
    <source>
        <dbReference type="Pfam" id="PF07687"/>
    </source>
</evidence>
<accession>A0A090RTM1</accession>
<keyword evidence="1 5" id="KW-0378">Hydrolase</keyword>
<feature type="chain" id="PRO_5001863175" evidence="3">
    <location>
        <begin position="24"/>
        <end position="444"/>
    </location>
</feature>
<dbReference type="Pfam" id="PF07687">
    <property type="entry name" value="M20_dimer"/>
    <property type="match status" value="1"/>
</dbReference>
<evidence type="ECO:0000313" key="6">
    <source>
        <dbReference type="Proteomes" id="UP000029228"/>
    </source>
</evidence>
<evidence type="ECO:0000256" key="2">
    <source>
        <dbReference type="PIRSR" id="PIRSR005962-1"/>
    </source>
</evidence>
<dbReference type="NCBIfam" id="TIGR01891">
    <property type="entry name" value="amidohydrolases"/>
    <property type="match status" value="1"/>
</dbReference>
<dbReference type="InterPro" id="IPR002933">
    <property type="entry name" value="Peptidase_M20"/>
</dbReference>
<keyword evidence="2" id="KW-0479">Metal-binding</keyword>
<organism evidence="5 6">
    <name type="scientific">Vibrio maritimus</name>
    <dbReference type="NCBI Taxonomy" id="990268"/>
    <lineage>
        <taxon>Bacteria</taxon>
        <taxon>Pseudomonadati</taxon>
        <taxon>Pseudomonadota</taxon>
        <taxon>Gammaproteobacteria</taxon>
        <taxon>Vibrionales</taxon>
        <taxon>Vibrionaceae</taxon>
        <taxon>Vibrio</taxon>
    </lineage>
</organism>
<dbReference type="Pfam" id="PF01546">
    <property type="entry name" value="Peptidase_M20"/>
    <property type="match status" value="1"/>
</dbReference>
<dbReference type="SUPFAM" id="SSF55031">
    <property type="entry name" value="Bacterial exopeptidase dimerisation domain"/>
    <property type="match status" value="1"/>
</dbReference>
<dbReference type="InterPro" id="IPR017439">
    <property type="entry name" value="Amidohydrolase"/>
</dbReference>
<dbReference type="PIRSF" id="PIRSF005962">
    <property type="entry name" value="Pept_M20D_amidohydro"/>
    <property type="match status" value="1"/>
</dbReference>
<feature type="binding site" evidence="2">
    <location>
        <position position="196"/>
    </location>
    <ligand>
        <name>Mn(2+)</name>
        <dbReference type="ChEBI" id="CHEBI:29035"/>
        <label>2</label>
    </ligand>
</feature>
<dbReference type="Proteomes" id="UP000029228">
    <property type="component" value="Unassembled WGS sequence"/>
</dbReference>
<dbReference type="GO" id="GO:0046872">
    <property type="term" value="F:metal ion binding"/>
    <property type="evidence" value="ECO:0007669"/>
    <property type="project" value="UniProtKB-KW"/>
</dbReference>
<feature type="signal peptide" evidence="3">
    <location>
        <begin position="1"/>
        <end position="23"/>
    </location>
</feature>
<dbReference type="InterPro" id="IPR036264">
    <property type="entry name" value="Bact_exopeptidase_dim_dom"/>
</dbReference>
<sequence length="444" mass="48875">MIKKMTLTALASSVFLFSPTLFADSKLKQSVYEDNERLIELFEHFHANPEIGFMEFESAKIIANELKQLGFEVHEGIARTGVAAVLKNGEGPTVMFRADMDALPVKEETDLPYKSTNPTKDRFGNPIYAMHACGHDAHMTWLLGMAKQLTEAKEKWSGTVVLIAQPAEELIMGATAMAKDGLFNKVPVPDILIAGHVHPLLPEGSVSISDGRRMAGTDQIDVFIQGVGGHGSTPHVTKDPVMMASMSVLGYQTIMSRMVDQQQPAVLSVGAIESGSENNIIPDTATLKLNLRWYRTEDRDVMLKGIKQVTDNVARMYGVDEDNMPTYEMKGYSTPLINPTKESEVAKQAMIESLGEENVKLGFPPVMGSEDFHMLTYEYPEVPVLFVEVGAATQNTWDTFVEHGTFPKYTNHNPNFVVEQGAIPTGTIALTSVVKAFLNSEQSQ</sequence>
<dbReference type="AlphaFoldDB" id="A0A090RTM1"/>
<dbReference type="EC" id="3.5.1.47" evidence="5"/>
<reference evidence="5 6" key="1">
    <citation type="submission" date="2014-09" db="EMBL/GenBank/DDBJ databases">
        <title>Vibrio maritimus JCM 19235. (C45) whole genome shotgun sequence.</title>
        <authorList>
            <person name="Sawabe T."/>
            <person name="Meirelles P."/>
            <person name="Nakanishi M."/>
            <person name="Sayaka M."/>
            <person name="Hattori M."/>
            <person name="Ohkuma M."/>
        </authorList>
    </citation>
    <scope>NUCLEOTIDE SEQUENCE [LARGE SCALE GENOMIC DNA]</scope>
    <source>
        <strain evidence="6">JCM19235</strain>
    </source>
</reference>
<dbReference type="EMBL" id="BBMR01000003">
    <property type="protein sequence ID" value="GAL18636.1"/>
    <property type="molecule type" value="Genomic_DNA"/>
</dbReference>
<dbReference type="InterPro" id="IPR011650">
    <property type="entry name" value="Peptidase_M20_dimer"/>
</dbReference>
<evidence type="ECO:0000256" key="3">
    <source>
        <dbReference type="SAM" id="SignalP"/>
    </source>
</evidence>
<dbReference type="OrthoDB" id="9777385at2"/>
<feature type="binding site" evidence="2">
    <location>
        <position position="169"/>
    </location>
    <ligand>
        <name>Mn(2+)</name>
        <dbReference type="ChEBI" id="CHEBI:29035"/>
        <label>2</label>
    </ligand>
</feature>
<feature type="binding site" evidence="2">
    <location>
        <position position="412"/>
    </location>
    <ligand>
        <name>Mn(2+)</name>
        <dbReference type="ChEBI" id="CHEBI:29035"/>
        <label>2</label>
    </ligand>
</feature>
<feature type="binding site" evidence="2">
    <location>
        <position position="135"/>
    </location>
    <ligand>
        <name>Mn(2+)</name>
        <dbReference type="ChEBI" id="CHEBI:29035"/>
        <label>2</label>
    </ligand>
</feature>